<evidence type="ECO:0000313" key="16">
    <source>
        <dbReference type="Proteomes" id="UP001066276"/>
    </source>
</evidence>
<accession>A0AAV7U736</accession>
<evidence type="ECO:0000256" key="1">
    <source>
        <dbReference type="ARBA" id="ARBA00004123"/>
    </source>
</evidence>
<evidence type="ECO:0000256" key="9">
    <source>
        <dbReference type="ARBA" id="ARBA00023242"/>
    </source>
</evidence>
<dbReference type="Pfam" id="PF21772">
    <property type="entry name" value="CATIP_N"/>
    <property type="match status" value="1"/>
</dbReference>
<dbReference type="Proteomes" id="UP001066276">
    <property type="component" value="Chromosome 3_1"/>
</dbReference>
<feature type="domain" description="Ciliogenesis-associated TTC17-interacting protein N-terminal" evidence="14">
    <location>
        <begin position="96"/>
        <end position="328"/>
    </location>
</feature>
<evidence type="ECO:0000256" key="5">
    <source>
        <dbReference type="ARBA" id="ARBA00022490"/>
    </source>
</evidence>
<dbReference type="GO" id="GO:0005634">
    <property type="term" value="C:nucleus"/>
    <property type="evidence" value="ECO:0007669"/>
    <property type="project" value="UniProtKB-SubCell"/>
</dbReference>
<dbReference type="GO" id="GO:0044782">
    <property type="term" value="P:cilium organization"/>
    <property type="evidence" value="ECO:0007669"/>
    <property type="project" value="TreeGrafter"/>
</dbReference>
<evidence type="ECO:0000256" key="11">
    <source>
        <dbReference type="ARBA" id="ARBA00037938"/>
    </source>
</evidence>
<evidence type="ECO:0000256" key="12">
    <source>
        <dbReference type="ARBA" id="ARBA00039249"/>
    </source>
</evidence>
<keyword evidence="5" id="KW-0963">Cytoplasm</keyword>
<dbReference type="PANTHER" id="PTHR15505">
    <property type="entry name" value="RIIA DOMAIN-CONTAINING PROTEIN 1"/>
    <property type="match status" value="1"/>
</dbReference>
<evidence type="ECO:0000256" key="7">
    <source>
        <dbReference type="ARBA" id="ARBA00023136"/>
    </source>
</evidence>
<dbReference type="SUPFAM" id="SSF47391">
    <property type="entry name" value="Dimerization-anchoring domain of cAMP-dependent PK regulatory subunit"/>
    <property type="match status" value="1"/>
</dbReference>
<comment type="similarity">
    <text evidence="11">Belongs to the CATIP family.</text>
</comment>
<dbReference type="InterPro" id="IPR048777">
    <property type="entry name" value="CATIP_N"/>
</dbReference>
<dbReference type="PANTHER" id="PTHR15505:SF3">
    <property type="entry name" value="CILIOGENESIS-ASSOCIATED TTC17-INTERACTING PROTEIN"/>
    <property type="match status" value="1"/>
</dbReference>
<keyword evidence="8" id="KW-0206">Cytoskeleton</keyword>
<comment type="caution">
    <text evidence="15">The sequence shown here is derived from an EMBL/GenBank/DDBJ whole genome shotgun (WGS) entry which is preliminary data.</text>
</comment>
<evidence type="ECO:0000256" key="8">
    <source>
        <dbReference type="ARBA" id="ARBA00023212"/>
    </source>
</evidence>
<evidence type="ECO:0000313" key="15">
    <source>
        <dbReference type="EMBL" id="KAJ1184139.1"/>
    </source>
</evidence>
<gene>
    <name evidence="15" type="ORF">NDU88_000949</name>
</gene>
<keyword evidence="4" id="KW-1003">Cell membrane</keyword>
<keyword evidence="7" id="KW-0472">Membrane</keyword>
<dbReference type="GO" id="GO:0005856">
    <property type="term" value="C:cytoskeleton"/>
    <property type="evidence" value="ECO:0007669"/>
    <property type="project" value="UniProtKB-SubCell"/>
</dbReference>
<evidence type="ECO:0000256" key="2">
    <source>
        <dbReference type="ARBA" id="ARBA00004236"/>
    </source>
</evidence>
<feature type="region of interest" description="Disordered" evidence="13">
    <location>
        <begin position="1"/>
        <end position="81"/>
    </location>
</feature>
<proteinExistence type="inferred from homology"/>
<evidence type="ECO:0000256" key="10">
    <source>
        <dbReference type="ARBA" id="ARBA00037538"/>
    </source>
</evidence>
<evidence type="ECO:0000256" key="3">
    <source>
        <dbReference type="ARBA" id="ARBA00004245"/>
    </source>
</evidence>
<protein>
    <recommendedName>
        <fullName evidence="12">Ciliogenesis-associated TTC17-interacting protein</fullName>
    </recommendedName>
</protein>
<dbReference type="AlphaFoldDB" id="A0AAV7U736"/>
<reference evidence="15" key="1">
    <citation type="journal article" date="2022" name="bioRxiv">
        <title>Sequencing and chromosome-scale assembly of the giantPleurodeles waltlgenome.</title>
        <authorList>
            <person name="Brown T."/>
            <person name="Elewa A."/>
            <person name="Iarovenko S."/>
            <person name="Subramanian E."/>
            <person name="Araus A.J."/>
            <person name="Petzold A."/>
            <person name="Susuki M."/>
            <person name="Suzuki K.-i.T."/>
            <person name="Hayashi T."/>
            <person name="Toyoda A."/>
            <person name="Oliveira C."/>
            <person name="Osipova E."/>
            <person name="Leigh N.D."/>
            <person name="Simon A."/>
            <person name="Yun M.H."/>
        </authorList>
    </citation>
    <scope>NUCLEOTIDE SEQUENCE</scope>
    <source>
        <strain evidence="15">20211129_DDA</strain>
        <tissue evidence="15">Liver</tissue>
    </source>
</reference>
<dbReference type="GO" id="GO:0030041">
    <property type="term" value="P:actin filament polymerization"/>
    <property type="evidence" value="ECO:0007669"/>
    <property type="project" value="TreeGrafter"/>
</dbReference>
<keyword evidence="9" id="KW-0539">Nucleus</keyword>
<name>A0AAV7U736_PLEWA</name>
<keyword evidence="6" id="KW-0970">Cilium biogenesis/degradation</keyword>
<evidence type="ECO:0000256" key="6">
    <source>
        <dbReference type="ARBA" id="ARBA00022794"/>
    </source>
</evidence>
<evidence type="ECO:0000256" key="13">
    <source>
        <dbReference type="SAM" id="MobiDB-lite"/>
    </source>
</evidence>
<sequence length="443" mass="49330">MEELEQPAGVSPTDAAETQPPPGAESAISPRSSVQALEVKSSPDDVETAPLAVGDPAVPQSSSKEGVAFSSPHDGTVEMVPTSTDDAAIPLRSSKEAIEFLSSIAPEELQLCVFSDSLVTISDSGQEVGEFTVSVQRAFYEEDGNEEVECFLVHATSQGSIDDIPCGTSILAYVSKELETLEQHSHEYLRIKGKNLDKKTHLVKRGDTLVLDKVITEGQDVRKQALSFAWESMKGFVSEASNLLIMRILAKRRVIPENLLFLAFDMESNLSTCTFTELGIQKQTIGKETVEIYGIERSIWSEEDLPFTWQCFFLSDGHLSSRVQVGSPVTMKLQTMPILVEKDEPDPKPVFGKQILEWEEDVQLYSRFLDRKEELRADHATYIRRHPDVRIILADFLQFLLLRKPDDIVAFAAEFFAPFAAQRSPTDTFHTSYEPSPFRSSCQ</sequence>
<dbReference type="EMBL" id="JANPWB010000005">
    <property type="protein sequence ID" value="KAJ1184139.1"/>
    <property type="molecule type" value="Genomic_DNA"/>
</dbReference>
<dbReference type="GO" id="GO:0005886">
    <property type="term" value="C:plasma membrane"/>
    <property type="evidence" value="ECO:0007669"/>
    <property type="project" value="UniProtKB-SubCell"/>
</dbReference>
<organism evidence="15 16">
    <name type="scientific">Pleurodeles waltl</name>
    <name type="common">Iberian ribbed newt</name>
    <dbReference type="NCBI Taxonomy" id="8319"/>
    <lineage>
        <taxon>Eukaryota</taxon>
        <taxon>Metazoa</taxon>
        <taxon>Chordata</taxon>
        <taxon>Craniata</taxon>
        <taxon>Vertebrata</taxon>
        <taxon>Euteleostomi</taxon>
        <taxon>Amphibia</taxon>
        <taxon>Batrachia</taxon>
        <taxon>Caudata</taxon>
        <taxon>Salamandroidea</taxon>
        <taxon>Salamandridae</taxon>
        <taxon>Pleurodelinae</taxon>
        <taxon>Pleurodeles</taxon>
    </lineage>
</organism>
<evidence type="ECO:0000256" key="4">
    <source>
        <dbReference type="ARBA" id="ARBA00022475"/>
    </source>
</evidence>
<comment type="function">
    <text evidence="10">Plays a role in primary ciliogenesis by modulating actin polymerization.</text>
</comment>
<evidence type="ECO:0000259" key="14">
    <source>
        <dbReference type="Pfam" id="PF21772"/>
    </source>
</evidence>
<keyword evidence="16" id="KW-1185">Reference proteome</keyword>
<comment type="subcellular location">
    <subcellularLocation>
        <location evidence="2">Cell membrane</location>
    </subcellularLocation>
    <subcellularLocation>
        <location evidence="3">Cytoplasm</location>
        <location evidence="3">Cytoskeleton</location>
    </subcellularLocation>
    <subcellularLocation>
        <location evidence="1">Nucleus</location>
    </subcellularLocation>
</comment>